<evidence type="ECO:0000259" key="3">
    <source>
        <dbReference type="PROSITE" id="PS50110"/>
    </source>
</evidence>
<feature type="domain" description="Response regulatory" evidence="3">
    <location>
        <begin position="4"/>
        <end position="117"/>
    </location>
</feature>
<evidence type="ECO:0000259" key="4">
    <source>
        <dbReference type="PROSITE" id="PS50930"/>
    </source>
</evidence>
<feature type="domain" description="HTH LytTR-type" evidence="4">
    <location>
        <begin position="197"/>
        <end position="286"/>
    </location>
</feature>
<dbReference type="InterPro" id="IPR001789">
    <property type="entry name" value="Sig_transdc_resp-reg_receiver"/>
</dbReference>
<dbReference type="InterPro" id="IPR011006">
    <property type="entry name" value="CheY-like_superfamily"/>
</dbReference>
<evidence type="ECO:0000313" key="6">
    <source>
        <dbReference type="Proteomes" id="UP000582837"/>
    </source>
</evidence>
<dbReference type="GO" id="GO:0003677">
    <property type="term" value="F:DNA binding"/>
    <property type="evidence" value="ECO:0007669"/>
    <property type="project" value="InterPro"/>
</dbReference>
<evidence type="ECO:0000256" key="2">
    <source>
        <dbReference type="SAM" id="MobiDB-lite"/>
    </source>
</evidence>
<dbReference type="EMBL" id="JACHIA010000031">
    <property type="protein sequence ID" value="MBB6073854.1"/>
    <property type="molecule type" value="Genomic_DNA"/>
</dbReference>
<dbReference type="Gene3D" id="2.40.50.1020">
    <property type="entry name" value="LytTr DNA-binding domain"/>
    <property type="match status" value="1"/>
</dbReference>
<proteinExistence type="predicted"/>
<dbReference type="Gene3D" id="3.40.50.2300">
    <property type="match status" value="1"/>
</dbReference>
<dbReference type="Pfam" id="PF00072">
    <property type="entry name" value="Response_reg"/>
    <property type="match status" value="1"/>
</dbReference>
<evidence type="ECO:0000256" key="1">
    <source>
        <dbReference type="PROSITE-ProRule" id="PRU00169"/>
    </source>
</evidence>
<dbReference type="RefSeq" id="WP_170039007.1">
    <property type="nucleotide sequence ID" value="NZ_JABDTL010000002.1"/>
</dbReference>
<protein>
    <submittedName>
        <fullName evidence="5">Two-component system LytT family response regulator</fullName>
    </submittedName>
</protein>
<dbReference type="PROSITE" id="PS50110">
    <property type="entry name" value="RESPONSE_REGULATORY"/>
    <property type="match status" value="1"/>
</dbReference>
<accession>A0A841H7F2</accession>
<dbReference type="SMART" id="SM00850">
    <property type="entry name" value="LytTR"/>
    <property type="match status" value="1"/>
</dbReference>
<dbReference type="InterPro" id="IPR007492">
    <property type="entry name" value="LytTR_DNA-bd_dom"/>
</dbReference>
<dbReference type="PANTHER" id="PTHR37299">
    <property type="entry name" value="TRANSCRIPTIONAL REGULATOR-RELATED"/>
    <property type="match status" value="1"/>
</dbReference>
<keyword evidence="6" id="KW-1185">Reference proteome</keyword>
<sequence>MKVRTLVVDDEAIARRGVVRLLSGDEEIEVVAGCADGAEAVDRIRALRPELVLLDVQMPRMDGFACLAALAPEERPVVVFMTAYDSYALRAFEAQALDYLLKPFSDERFFAAVGRAKETVRARRLHSASGRLLDALLQASPPRPAPPPAPAIRAGGDAADDVPSDADRADAPVPAGGWAVRVMVPRGGRWTFVGVGDIDWIGAAGSYAEVHARGEVHLLREPLARLADRLDPRRFVRVHRSAVVNLDRVREIQPWFNGQLALVMEDGGQVIVSRRRRAALEAALGQQF</sequence>
<organism evidence="5 6">
    <name type="scientific">Longimicrobium terrae</name>
    <dbReference type="NCBI Taxonomy" id="1639882"/>
    <lineage>
        <taxon>Bacteria</taxon>
        <taxon>Pseudomonadati</taxon>
        <taxon>Gemmatimonadota</taxon>
        <taxon>Longimicrobiia</taxon>
        <taxon>Longimicrobiales</taxon>
        <taxon>Longimicrobiaceae</taxon>
        <taxon>Longimicrobium</taxon>
    </lineage>
</organism>
<feature type="compositionally biased region" description="Pro residues" evidence="2">
    <location>
        <begin position="141"/>
        <end position="150"/>
    </location>
</feature>
<name>A0A841H7F2_9BACT</name>
<dbReference type="PROSITE" id="PS50930">
    <property type="entry name" value="HTH_LYTTR"/>
    <property type="match status" value="1"/>
</dbReference>
<reference evidence="5 6" key="1">
    <citation type="submission" date="2020-08" db="EMBL/GenBank/DDBJ databases">
        <title>Genomic Encyclopedia of Type Strains, Phase IV (KMG-IV): sequencing the most valuable type-strain genomes for metagenomic binning, comparative biology and taxonomic classification.</title>
        <authorList>
            <person name="Goeker M."/>
        </authorList>
    </citation>
    <scope>NUCLEOTIDE SEQUENCE [LARGE SCALE GENOMIC DNA]</scope>
    <source>
        <strain evidence="5 6">DSM 29007</strain>
    </source>
</reference>
<feature type="modified residue" description="4-aspartylphosphate" evidence="1">
    <location>
        <position position="55"/>
    </location>
</feature>
<comment type="caution">
    <text evidence="5">The sequence shown here is derived from an EMBL/GenBank/DDBJ whole genome shotgun (WGS) entry which is preliminary data.</text>
</comment>
<dbReference type="PANTHER" id="PTHR37299:SF1">
    <property type="entry name" value="STAGE 0 SPORULATION PROTEIN A HOMOLOG"/>
    <property type="match status" value="1"/>
</dbReference>
<gene>
    <name evidence="5" type="ORF">HNQ61_005532</name>
</gene>
<dbReference type="SUPFAM" id="SSF52172">
    <property type="entry name" value="CheY-like"/>
    <property type="match status" value="1"/>
</dbReference>
<dbReference type="AlphaFoldDB" id="A0A841H7F2"/>
<dbReference type="Proteomes" id="UP000582837">
    <property type="component" value="Unassembled WGS sequence"/>
</dbReference>
<dbReference type="InterPro" id="IPR046947">
    <property type="entry name" value="LytR-like"/>
</dbReference>
<keyword evidence="1" id="KW-0597">Phosphoprotein</keyword>
<dbReference type="SMART" id="SM00448">
    <property type="entry name" value="REC"/>
    <property type="match status" value="1"/>
</dbReference>
<evidence type="ECO:0000313" key="5">
    <source>
        <dbReference type="EMBL" id="MBB6073854.1"/>
    </source>
</evidence>
<feature type="region of interest" description="Disordered" evidence="2">
    <location>
        <begin position="138"/>
        <end position="170"/>
    </location>
</feature>
<dbReference type="GO" id="GO:0000156">
    <property type="term" value="F:phosphorelay response regulator activity"/>
    <property type="evidence" value="ECO:0007669"/>
    <property type="project" value="InterPro"/>
</dbReference>
<dbReference type="Pfam" id="PF04397">
    <property type="entry name" value="LytTR"/>
    <property type="match status" value="1"/>
</dbReference>